<evidence type="ECO:0000313" key="2">
    <source>
        <dbReference type="Proteomes" id="UP000789920"/>
    </source>
</evidence>
<proteinExistence type="predicted"/>
<keyword evidence="2" id="KW-1185">Reference proteome</keyword>
<accession>A0ACA9QN16</accession>
<name>A0ACA9QN16_9GLOM</name>
<evidence type="ECO:0000313" key="1">
    <source>
        <dbReference type="EMBL" id="CAG8755657.1"/>
    </source>
</evidence>
<gene>
    <name evidence="1" type="ORF">RPERSI_LOCUS14650</name>
</gene>
<feature type="non-terminal residue" evidence="1">
    <location>
        <position position="1"/>
    </location>
</feature>
<protein>
    <submittedName>
        <fullName evidence="1">1664_t:CDS:1</fullName>
    </submittedName>
</protein>
<organism evidence="1 2">
    <name type="scientific">Racocetra persica</name>
    <dbReference type="NCBI Taxonomy" id="160502"/>
    <lineage>
        <taxon>Eukaryota</taxon>
        <taxon>Fungi</taxon>
        <taxon>Fungi incertae sedis</taxon>
        <taxon>Mucoromycota</taxon>
        <taxon>Glomeromycotina</taxon>
        <taxon>Glomeromycetes</taxon>
        <taxon>Diversisporales</taxon>
        <taxon>Gigasporaceae</taxon>
        <taxon>Racocetra</taxon>
    </lineage>
</organism>
<dbReference type="EMBL" id="CAJVQC010034111">
    <property type="protein sequence ID" value="CAG8755657.1"/>
    <property type="molecule type" value="Genomic_DNA"/>
</dbReference>
<reference evidence="1" key="1">
    <citation type="submission" date="2021-06" db="EMBL/GenBank/DDBJ databases">
        <authorList>
            <person name="Kallberg Y."/>
            <person name="Tangrot J."/>
            <person name="Rosling A."/>
        </authorList>
    </citation>
    <scope>NUCLEOTIDE SEQUENCE</scope>
    <source>
        <strain evidence="1">MA461A</strain>
    </source>
</reference>
<feature type="non-terminal residue" evidence="1">
    <location>
        <position position="852"/>
    </location>
</feature>
<dbReference type="Proteomes" id="UP000789920">
    <property type="component" value="Unassembled WGS sequence"/>
</dbReference>
<sequence length="852" mass="93885">FIAAENFHSMFIRSDQEIEEIQAHFNEINDRISQQENAIIIIGNTGEGKSTLLGYLTGIPLFSDEDEFGDYIISADNSSGIIINDRPISQTYLPICRETYWDCPGFEDTRGPVQNIVNAYSIYKLIKSVKKLKILLIISESTIKSTRKKDFLNLINNLGVTFKNIDELVKGLCLVITKNDKLNAKKVRACFQRILEEYDNQNNFSQSTRKILNFLSSSESQIVFFNAPQQKGQVSDTDKSSILESIKTISYLENLETSILLDDKSKLYIDDLINKFYDDVKNFIELKFYPAIQNHFEKLIDTHLGTVKELRNSLIDFSNKFNNIFDNPEKFEENLQQILLIVEQMQRNDLKEELLKKISLLNFFKLVKPDSVDIKGNTNSWYGHISKIIKELELLTSSPKVRYQGHLLTLEGIIIGTEDLNIAMNNLKLSEINVFSLNSLFIDKDIIAPGINLTIASPQWRVIGKRIINLKGNPGPPHASSKANDGINDGISYINEKNIIGQINEQINNEKINNEKLDSQANDEISPIDGQKINYDGQKINGEDGLPGLPGSNGGNFYGKGVTFLNISSLTINVSGGDGGQGQDGGNGADGLDGTDCGEDYVKNKDDSALISREKVKVNLFSEEEALDKAKRCTEKLIKLVLTVNDKHEEVYEYFDPGKKGGNGGRGGIGGIGGKPGTVEFNNSSKLLKNLIIIKESKRGVNGEGGKPGLGGKNGQKYRGIYVNERVFPAIRGIKEFDSKDDISDEISETVRATAPAASSATVTGAAIGAGAVEASKQSLSVIERFLIDLGLKSNPVPVAFSIPGALGSFGITIAAQGVFSAISAHLSSHWKEEPHKVDNDERAPEGKLPDG</sequence>
<comment type="caution">
    <text evidence="1">The sequence shown here is derived from an EMBL/GenBank/DDBJ whole genome shotgun (WGS) entry which is preliminary data.</text>
</comment>